<keyword evidence="4" id="KW-1185">Reference proteome</keyword>
<dbReference type="Pfam" id="PF13280">
    <property type="entry name" value="WYL"/>
    <property type="match status" value="2"/>
</dbReference>
<proteinExistence type="predicted"/>
<dbReference type="PROSITE" id="PS52050">
    <property type="entry name" value="WYL"/>
    <property type="match status" value="2"/>
</dbReference>
<feature type="domain" description="WYL" evidence="1">
    <location>
        <begin position="143"/>
        <end position="212"/>
    </location>
</feature>
<comment type="caution">
    <text evidence="3">The sequence shown here is derived from an EMBL/GenBank/DDBJ whole genome shotgun (WGS) entry which is preliminary data.</text>
</comment>
<organism evidence="3 4">
    <name type="scientific">Rothia aerolata</name>
    <dbReference type="NCBI Taxonomy" id="1812262"/>
    <lineage>
        <taxon>Bacteria</taxon>
        <taxon>Bacillati</taxon>
        <taxon>Actinomycetota</taxon>
        <taxon>Actinomycetes</taxon>
        <taxon>Micrococcales</taxon>
        <taxon>Micrococcaceae</taxon>
        <taxon>Rothia</taxon>
    </lineage>
</organism>
<evidence type="ECO:0000313" key="3">
    <source>
        <dbReference type="EMBL" id="GGH57472.1"/>
    </source>
</evidence>
<dbReference type="PANTHER" id="PTHR34580:SF1">
    <property type="entry name" value="PROTEIN PAFC"/>
    <property type="match status" value="1"/>
</dbReference>
<feature type="domain" description="WCX" evidence="2">
    <location>
        <begin position="580"/>
        <end position="629"/>
    </location>
</feature>
<accession>A0A917IMD7</accession>
<evidence type="ECO:0000259" key="1">
    <source>
        <dbReference type="Pfam" id="PF13280"/>
    </source>
</evidence>
<dbReference type="Proteomes" id="UP000600171">
    <property type="component" value="Unassembled WGS sequence"/>
</dbReference>
<protein>
    <recommendedName>
        <fullName evidence="5">WYL domain-containing protein</fullName>
    </recommendedName>
</protein>
<gene>
    <name evidence="3" type="ORF">GCM10007359_02630</name>
</gene>
<sequence length="636" mass="71530">MSNRTVERYLTIFDLLTQVPGGLTRQQLRSMVPEYSDAVSEAAFVRMFERDKATLREVGLLEEETETRPGFSPRYRARTAEAQHLPDSAGSLRGSTTLAVIAQSWQEGEISRFLQRAVHKLGWATGKSTDSGQLTGNLLEVPHLLPLAEAAAEQRAVTFRYLDERHGTFSERKLRVFGLGSRFGRWYALGAENEDSSATVKKFRLDRMSHVETAEHFLDFPEDFSAEEALATVAQVPPATLSFYQPQFSEVVTQDSFSAEESVADAVEKGLIPLSASAEENPYQSRVRLLFLAKLTSLLESHESAAEEIDHLVFQPLSKQRQRMTSEDKTLQLLSIAHFAMGQQGIKIKDLAQHFSMGPTAMRSKLDLLLVSLGEENFGYYEENNRIFSHASLSLQGAVQLTDSEIFLLLLTLRVLRASTTYTRVLDEAELLLTTLSARTRQIRARCAVVEDSPQLEKLKDAIEDGDALDITYTSHRSTSNRRILPLEIFTDLNTTYLRAFCFLQQDLRVFRVDSLTIESVADVQKPAFELETGESEPHTTNPRDWIAQSARGSAVIAVHTTETNSQGIRLLESYSLEKARAGSRTYFRLPLTHERWLTQQTLRHAGTWELIKPAHLRDSIAESARDLLEKAQAES</sequence>
<name>A0A917IMD7_9MICC</name>
<feature type="domain" description="WYL" evidence="1">
    <location>
        <begin position="456"/>
        <end position="516"/>
    </location>
</feature>
<dbReference type="AlphaFoldDB" id="A0A917IMD7"/>
<dbReference type="InterPro" id="IPR026881">
    <property type="entry name" value="WYL_dom"/>
</dbReference>
<reference evidence="3 4" key="1">
    <citation type="journal article" date="2014" name="Int. J. Syst. Evol. Microbiol.">
        <title>Complete genome sequence of Corynebacterium casei LMG S-19264T (=DSM 44701T), isolated from a smear-ripened cheese.</title>
        <authorList>
            <consortium name="US DOE Joint Genome Institute (JGI-PGF)"/>
            <person name="Walter F."/>
            <person name="Albersmeier A."/>
            <person name="Kalinowski J."/>
            <person name="Ruckert C."/>
        </authorList>
    </citation>
    <scope>NUCLEOTIDE SEQUENCE [LARGE SCALE GENOMIC DNA]</scope>
    <source>
        <strain evidence="3 4">CCM 8669</strain>
    </source>
</reference>
<dbReference type="Pfam" id="PF25583">
    <property type="entry name" value="WCX"/>
    <property type="match status" value="1"/>
</dbReference>
<dbReference type="EMBL" id="BMDC01000001">
    <property type="protein sequence ID" value="GGH57472.1"/>
    <property type="molecule type" value="Genomic_DNA"/>
</dbReference>
<dbReference type="RefSeq" id="WP_188358537.1">
    <property type="nucleotide sequence ID" value="NZ_BMDC01000001.1"/>
</dbReference>
<dbReference type="InterPro" id="IPR057727">
    <property type="entry name" value="WCX_dom"/>
</dbReference>
<evidence type="ECO:0008006" key="5">
    <source>
        <dbReference type="Google" id="ProtNLM"/>
    </source>
</evidence>
<dbReference type="InterPro" id="IPR051534">
    <property type="entry name" value="CBASS_pafABC_assoc_protein"/>
</dbReference>
<evidence type="ECO:0000313" key="4">
    <source>
        <dbReference type="Proteomes" id="UP000600171"/>
    </source>
</evidence>
<dbReference type="PANTHER" id="PTHR34580">
    <property type="match status" value="1"/>
</dbReference>
<evidence type="ECO:0000259" key="2">
    <source>
        <dbReference type="Pfam" id="PF25583"/>
    </source>
</evidence>